<evidence type="ECO:0008006" key="3">
    <source>
        <dbReference type="Google" id="ProtNLM"/>
    </source>
</evidence>
<evidence type="ECO:0000313" key="1">
    <source>
        <dbReference type="EMBL" id="KAL0567078.1"/>
    </source>
</evidence>
<proteinExistence type="predicted"/>
<protein>
    <recommendedName>
        <fullName evidence="3">BTB domain-containing protein</fullName>
    </recommendedName>
</protein>
<comment type="caution">
    <text evidence="1">The sequence shown here is derived from an EMBL/GenBank/DDBJ whole genome shotgun (WGS) entry which is preliminary data.</text>
</comment>
<keyword evidence="2" id="KW-1185">Reference proteome</keyword>
<organism evidence="1 2">
    <name type="scientific">Marasmius crinis-equi</name>
    <dbReference type="NCBI Taxonomy" id="585013"/>
    <lineage>
        <taxon>Eukaryota</taxon>
        <taxon>Fungi</taxon>
        <taxon>Dikarya</taxon>
        <taxon>Basidiomycota</taxon>
        <taxon>Agaricomycotina</taxon>
        <taxon>Agaricomycetes</taxon>
        <taxon>Agaricomycetidae</taxon>
        <taxon>Agaricales</taxon>
        <taxon>Marasmiineae</taxon>
        <taxon>Marasmiaceae</taxon>
        <taxon>Marasmius</taxon>
    </lineage>
</organism>
<accession>A0ABR3EVZ5</accession>
<gene>
    <name evidence="1" type="ORF">V5O48_014913</name>
</gene>
<evidence type="ECO:0000313" key="2">
    <source>
        <dbReference type="Proteomes" id="UP001465976"/>
    </source>
</evidence>
<dbReference type="EMBL" id="JBAHYK010001681">
    <property type="protein sequence ID" value="KAL0567078.1"/>
    <property type="molecule type" value="Genomic_DNA"/>
</dbReference>
<name>A0ABR3EVZ5_9AGAR</name>
<dbReference type="Proteomes" id="UP001465976">
    <property type="component" value="Unassembled WGS sequence"/>
</dbReference>
<reference evidence="1 2" key="1">
    <citation type="submission" date="2024-02" db="EMBL/GenBank/DDBJ databases">
        <title>A draft genome for the cacao thread blight pathogen Marasmius crinis-equi.</title>
        <authorList>
            <person name="Cohen S.P."/>
            <person name="Baruah I.K."/>
            <person name="Amoako-Attah I."/>
            <person name="Bukari Y."/>
            <person name="Meinhardt L.W."/>
            <person name="Bailey B.A."/>
        </authorList>
    </citation>
    <scope>NUCLEOTIDE SEQUENCE [LARGE SCALE GENOMIC DNA]</scope>
    <source>
        <strain evidence="1 2">GH-76</strain>
    </source>
</reference>
<sequence>MNNESKLREIKASKFYIEFRVPKTQKYVEWVEDIPAPVWANYARWLDLRSTNLDTEERQISVVGVDGTYKIHAGLLEILQGQHYNDEIETLSGFGYKENVVQAVVELAYHLHQPFPLLHDILVDASIPPFPSGTLEEKYEIIKLAYEWNLDPVANLVSVGMDVEEVMNVYQHAYIRYEAKTNNWQHLLDACHKKEEDLLFCQAVFTTVQTIAENDTDPKNKRLYRLMIEDLIDKLVRLGLLEFE</sequence>